<gene>
    <name evidence="4" type="ORF">HNR05_000241</name>
</gene>
<keyword evidence="5" id="KW-1185">Reference proteome</keyword>
<dbReference type="InterPro" id="IPR050154">
    <property type="entry name" value="UbiB_kinase"/>
</dbReference>
<keyword evidence="2" id="KW-0812">Transmembrane</keyword>
<dbReference type="Proteomes" id="UP000537260">
    <property type="component" value="Unassembled WGS sequence"/>
</dbReference>
<dbReference type="Pfam" id="PF03109">
    <property type="entry name" value="ABC1"/>
    <property type="match status" value="1"/>
</dbReference>
<feature type="transmembrane region" description="Helical" evidence="2">
    <location>
        <begin position="6"/>
        <end position="25"/>
    </location>
</feature>
<comment type="similarity">
    <text evidence="1">Belongs to the protein kinase superfamily. ADCK protein kinase family.</text>
</comment>
<organism evidence="4 5">
    <name type="scientific">Glaciibacter psychrotolerans</name>
    <dbReference type="NCBI Taxonomy" id="670054"/>
    <lineage>
        <taxon>Bacteria</taxon>
        <taxon>Bacillati</taxon>
        <taxon>Actinomycetota</taxon>
        <taxon>Actinomycetes</taxon>
        <taxon>Micrococcales</taxon>
        <taxon>Microbacteriaceae</taxon>
        <taxon>Glaciibacter</taxon>
    </lineage>
</organism>
<evidence type="ECO:0000313" key="4">
    <source>
        <dbReference type="EMBL" id="NYJ18450.1"/>
    </source>
</evidence>
<reference evidence="4 5" key="1">
    <citation type="submission" date="2020-07" db="EMBL/GenBank/DDBJ databases">
        <title>Sequencing the genomes of 1000 actinobacteria strains.</title>
        <authorList>
            <person name="Klenk H.-P."/>
        </authorList>
    </citation>
    <scope>NUCLEOTIDE SEQUENCE [LARGE SCALE GENOMIC DNA]</scope>
    <source>
        <strain evidence="4 5">LI1</strain>
    </source>
</reference>
<proteinExistence type="inferred from homology"/>
<feature type="transmembrane region" description="Helical" evidence="2">
    <location>
        <begin position="624"/>
        <end position="646"/>
    </location>
</feature>
<dbReference type="CDD" id="cd05121">
    <property type="entry name" value="ABC1_ADCK3-like"/>
    <property type="match status" value="1"/>
</dbReference>
<dbReference type="SUPFAM" id="SSF56112">
    <property type="entry name" value="Protein kinase-like (PK-like)"/>
    <property type="match status" value="1"/>
</dbReference>
<dbReference type="EMBL" id="JACCFM010000001">
    <property type="protein sequence ID" value="NYJ18450.1"/>
    <property type="molecule type" value="Genomic_DNA"/>
</dbReference>
<comment type="caution">
    <text evidence="4">The sequence shown here is derived from an EMBL/GenBank/DDBJ whole genome shotgun (WGS) entry which is preliminary data.</text>
</comment>
<dbReference type="PANTHER" id="PTHR10566:SF113">
    <property type="entry name" value="PROTEIN ACTIVITY OF BC1 COMPLEX KINASE 7, CHLOROPLASTIC"/>
    <property type="match status" value="1"/>
</dbReference>
<evidence type="ECO:0000256" key="1">
    <source>
        <dbReference type="ARBA" id="ARBA00009670"/>
    </source>
</evidence>
<dbReference type="RefSeq" id="WP_179577360.1">
    <property type="nucleotide sequence ID" value="NZ_JACCFM010000001.1"/>
</dbReference>
<accession>A0A7Z0EBB3</accession>
<keyword evidence="2" id="KW-1133">Transmembrane helix</keyword>
<protein>
    <submittedName>
        <fullName evidence="4">Ubiquinone biosynthesis protein</fullName>
    </submittedName>
</protein>
<feature type="transmembrane region" description="Helical" evidence="2">
    <location>
        <begin position="71"/>
        <end position="91"/>
    </location>
</feature>
<evidence type="ECO:0000313" key="5">
    <source>
        <dbReference type="Proteomes" id="UP000537260"/>
    </source>
</evidence>
<dbReference type="AlphaFoldDB" id="A0A7Z0EBB3"/>
<sequence>MGAIIWELLLVGIITIVFMMVLAGFARRFLGVRIGLIRLVIAGVLGLGAEVGFESQFVWGKQQYSLALLPLQFGIILFVAVAFLVLAEILVPPGSIPRPDQWLPSLTSRFERTRRYAEISRIALRQGLVPFRLNTEPTAAGSAERTRQARALRGALESAGGAFVKLGQLLSTRTDILPVEFLAELSQLQQRVPPAKWTDVRALLEAELAGSVEEHFSSFDETPLAAASIGQVHRATLKTGERVAVKVQRPGIIPLIDRDIDIMIRLATQFERTTAWGKDLGVQGLAETFAASLRDEVDYRIEAGNMAAMALTQAKHNDDERVGIPRHFAQLCTSKVLVMELVDGDTLSDPRAFLVHSAAERDEQAGRLLRSTLTQIIDDGVFHADLHPGNIILRPDGEIVLLDFGSVGRLDSQLRAQIGAVLLAFYRGDAGAFTDALLAFVELPDEIDETSLRRQIGVFVATRLGPGASLDVTVFTEMVRMLTENRIAVPSELATAFRAVATVEGTLRHLSPGFDMLSAAGAFAQDRIKRSFTPGAAFTGVRDEFLSLAPLIRRLPTRIDRITGALVDGRFSVNVRLFADRRDRTLVRSLVNLVVVAFMAGTFGIMAAMLLISDGGPVVTPTLSLFQVFGYLLVVLSGLLTLRVLFDVFRLQRTE</sequence>
<feature type="transmembrane region" description="Helical" evidence="2">
    <location>
        <begin position="37"/>
        <end position="59"/>
    </location>
</feature>
<dbReference type="PANTHER" id="PTHR10566">
    <property type="entry name" value="CHAPERONE-ACTIVITY OF BC1 COMPLEX CABC1 -RELATED"/>
    <property type="match status" value="1"/>
</dbReference>
<evidence type="ECO:0000259" key="3">
    <source>
        <dbReference type="Pfam" id="PF03109"/>
    </source>
</evidence>
<evidence type="ECO:0000256" key="2">
    <source>
        <dbReference type="SAM" id="Phobius"/>
    </source>
</evidence>
<dbReference type="InterPro" id="IPR011009">
    <property type="entry name" value="Kinase-like_dom_sf"/>
</dbReference>
<feature type="domain" description="ABC1 atypical kinase-like" evidence="3">
    <location>
        <begin position="187"/>
        <end position="431"/>
    </location>
</feature>
<keyword evidence="2" id="KW-0472">Membrane</keyword>
<feature type="transmembrane region" description="Helical" evidence="2">
    <location>
        <begin position="590"/>
        <end position="612"/>
    </location>
</feature>
<keyword evidence="4" id="KW-0830">Ubiquinone</keyword>
<dbReference type="InterPro" id="IPR004147">
    <property type="entry name" value="ABC1_dom"/>
</dbReference>
<dbReference type="Gene3D" id="1.10.510.10">
    <property type="entry name" value="Transferase(Phosphotransferase) domain 1"/>
    <property type="match status" value="1"/>
</dbReference>
<name>A0A7Z0EBB3_9MICO</name>